<comment type="caution">
    <text evidence="1">The sequence shown here is derived from an EMBL/GenBank/DDBJ whole genome shotgun (WGS) entry which is preliminary data.</text>
</comment>
<organism evidence="1 2">
    <name type="scientific">Agromyces mariniharenae</name>
    <dbReference type="NCBI Taxonomy" id="2604423"/>
    <lineage>
        <taxon>Bacteria</taxon>
        <taxon>Bacillati</taxon>
        <taxon>Actinomycetota</taxon>
        <taxon>Actinomycetes</taxon>
        <taxon>Micrococcales</taxon>
        <taxon>Microbacteriaceae</taxon>
        <taxon>Agromyces</taxon>
    </lineage>
</organism>
<dbReference type="AlphaFoldDB" id="A0A5S4V308"/>
<name>A0A5S4V308_9MICO</name>
<keyword evidence="2" id="KW-1185">Reference proteome</keyword>
<dbReference type="EMBL" id="VSSB01000001">
    <property type="protein sequence ID" value="TYL53382.1"/>
    <property type="molecule type" value="Genomic_DNA"/>
</dbReference>
<evidence type="ECO:0000313" key="1">
    <source>
        <dbReference type="EMBL" id="TYL53382.1"/>
    </source>
</evidence>
<dbReference type="Proteomes" id="UP000325243">
    <property type="component" value="Unassembled WGS sequence"/>
</dbReference>
<evidence type="ECO:0000313" key="2">
    <source>
        <dbReference type="Proteomes" id="UP000325243"/>
    </source>
</evidence>
<reference evidence="1 2" key="1">
    <citation type="submission" date="2019-08" db="EMBL/GenBank/DDBJ databases">
        <authorList>
            <person name="Hu J."/>
        </authorList>
    </citation>
    <scope>NUCLEOTIDE SEQUENCE [LARGE SCALE GENOMIC DNA]</scope>
    <source>
        <strain evidence="1 2">NEAU-184</strain>
    </source>
</reference>
<proteinExistence type="predicted"/>
<protein>
    <submittedName>
        <fullName evidence="1">Uncharacterized protein</fullName>
    </submittedName>
</protein>
<sequence length="207" mass="21915">MEFASYLAGERWSDHPACTHGTLAHLARLVNDRTSDAGRAQLTPLIPRVIGLTSDDPMLDVVLAVRAASAALPIAAEERQRSQAVGLRVALEILADRDDEFAADARELAEGALRVDPGADEWAARFIAEIGRGRRPGMTARQCRGIVTGAVDGIARACVADPDDRLVALLAAAVSDTERFVDAPSEPAVLMMDADLPEAGVPAVVRS</sequence>
<accession>A0A5S4V308</accession>
<dbReference type="RefSeq" id="WP_148732851.1">
    <property type="nucleotide sequence ID" value="NZ_VSSB01000001.1"/>
</dbReference>
<gene>
    <name evidence="1" type="ORF">FYC51_06790</name>
</gene>